<evidence type="ECO:0000313" key="1">
    <source>
        <dbReference type="EMBL" id="CAD8527497.1"/>
    </source>
</evidence>
<dbReference type="EMBL" id="HBER01005428">
    <property type="protein sequence ID" value="CAD8527497.1"/>
    <property type="molecule type" value="Transcribed_RNA"/>
</dbReference>
<name>A0A7S0IPJ8_9EUKA</name>
<organism evidence="1">
    <name type="scientific">Calcidiscus leptoporus</name>
    <dbReference type="NCBI Taxonomy" id="127549"/>
    <lineage>
        <taxon>Eukaryota</taxon>
        <taxon>Haptista</taxon>
        <taxon>Haptophyta</taxon>
        <taxon>Prymnesiophyceae</taxon>
        <taxon>Coccolithales</taxon>
        <taxon>Calcidiscaceae</taxon>
        <taxon>Calcidiscus</taxon>
    </lineage>
</organism>
<proteinExistence type="predicted"/>
<dbReference type="Gene3D" id="3.80.10.10">
    <property type="entry name" value="Ribonuclease Inhibitor"/>
    <property type="match status" value="1"/>
</dbReference>
<dbReference type="AlphaFoldDB" id="A0A7S0IPJ8"/>
<gene>
    <name evidence="1" type="ORF">CLEP1334_LOCUS2718</name>
</gene>
<protein>
    <submittedName>
        <fullName evidence="1">Uncharacterized protein</fullName>
    </submittedName>
</protein>
<accession>A0A7S0IPJ8</accession>
<sequence>MGKWMRPQLAFFTARKTLTEWDTETLTMLMGGGHLRDVTELDFIDTNVGDVNGVSIVKLLGDGAMPKLSTLGFFQAGVGDEVAKALAQAITALPQLEVLDLAYNAIREEALSTLLGALYQEAPRLTELHLNGNTSCTDGSFLAFVALAARPCALPCINEISLFAASGRAYDALSQALSGGALPSLQKLCLEDATHNDDLPAELLCVCAEREIQLDYPARYIVPLLPSME</sequence>
<dbReference type="InterPro" id="IPR032675">
    <property type="entry name" value="LRR_dom_sf"/>
</dbReference>
<reference evidence="1" key="1">
    <citation type="submission" date="2021-01" db="EMBL/GenBank/DDBJ databases">
        <authorList>
            <person name="Corre E."/>
            <person name="Pelletier E."/>
            <person name="Niang G."/>
            <person name="Scheremetjew M."/>
            <person name="Finn R."/>
            <person name="Kale V."/>
            <person name="Holt S."/>
            <person name="Cochrane G."/>
            <person name="Meng A."/>
            <person name="Brown T."/>
            <person name="Cohen L."/>
        </authorList>
    </citation>
    <scope>NUCLEOTIDE SEQUENCE</scope>
    <source>
        <strain evidence="1">RCC1130</strain>
    </source>
</reference>
<dbReference type="SUPFAM" id="SSF52047">
    <property type="entry name" value="RNI-like"/>
    <property type="match status" value="1"/>
</dbReference>